<proteinExistence type="predicted"/>
<reference evidence="3 4" key="1">
    <citation type="submission" date="2023-02" db="EMBL/GenBank/DDBJ databases">
        <title>LHISI_Scaffold_Assembly.</title>
        <authorList>
            <person name="Stuart O.P."/>
            <person name="Cleave R."/>
            <person name="Magrath M.J.L."/>
            <person name="Mikheyev A.S."/>
        </authorList>
    </citation>
    <scope>NUCLEOTIDE SEQUENCE [LARGE SCALE GENOMIC DNA]</scope>
    <source>
        <strain evidence="3">Daus_M_001</strain>
        <tissue evidence="3">Leg muscle</tissue>
    </source>
</reference>
<protein>
    <submittedName>
        <fullName evidence="3">Uncharacterized protein</fullName>
    </submittedName>
</protein>
<feature type="transmembrane region" description="Helical" evidence="2">
    <location>
        <begin position="203"/>
        <end position="223"/>
    </location>
</feature>
<keyword evidence="4" id="KW-1185">Reference proteome</keyword>
<keyword evidence="2" id="KW-0472">Membrane</keyword>
<feature type="region of interest" description="Disordered" evidence="1">
    <location>
        <begin position="800"/>
        <end position="824"/>
    </location>
</feature>
<name>A0ABQ9H7W9_9NEOP</name>
<evidence type="ECO:0000313" key="3">
    <source>
        <dbReference type="EMBL" id="KAJ8880385.1"/>
    </source>
</evidence>
<feature type="compositionally biased region" description="Basic residues" evidence="1">
    <location>
        <begin position="657"/>
        <end position="666"/>
    </location>
</feature>
<feature type="region of interest" description="Disordered" evidence="1">
    <location>
        <begin position="915"/>
        <end position="943"/>
    </location>
</feature>
<evidence type="ECO:0000313" key="4">
    <source>
        <dbReference type="Proteomes" id="UP001159363"/>
    </source>
</evidence>
<accession>A0ABQ9H7W9</accession>
<gene>
    <name evidence="3" type="ORF">PR048_016854</name>
</gene>
<evidence type="ECO:0000256" key="1">
    <source>
        <dbReference type="SAM" id="MobiDB-lite"/>
    </source>
</evidence>
<keyword evidence="2" id="KW-1133">Transmembrane helix</keyword>
<keyword evidence="2" id="KW-0812">Transmembrane</keyword>
<dbReference type="Proteomes" id="UP001159363">
    <property type="component" value="Chromosome 5"/>
</dbReference>
<dbReference type="EMBL" id="JARBHB010000006">
    <property type="protein sequence ID" value="KAJ8880385.1"/>
    <property type="molecule type" value="Genomic_DNA"/>
</dbReference>
<comment type="caution">
    <text evidence="3">The sequence shown here is derived from an EMBL/GenBank/DDBJ whole genome shotgun (WGS) entry which is preliminary data.</text>
</comment>
<organism evidence="3 4">
    <name type="scientific">Dryococelus australis</name>
    <dbReference type="NCBI Taxonomy" id="614101"/>
    <lineage>
        <taxon>Eukaryota</taxon>
        <taxon>Metazoa</taxon>
        <taxon>Ecdysozoa</taxon>
        <taxon>Arthropoda</taxon>
        <taxon>Hexapoda</taxon>
        <taxon>Insecta</taxon>
        <taxon>Pterygota</taxon>
        <taxon>Neoptera</taxon>
        <taxon>Polyneoptera</taxon>
        <taxon>Phasmatodea</taxon>
        <taxon>Verophasmatodea</taxon>
        <taxon>Anareolatae</taxon>
        <taxon>Phasmatidae</taxon>
        <taxon>Eurycanthinae</taxon>
        <taxon>Dryococelus</taxon>
    </lineage>
</organism>
<sequence>MATRTFHFSSKAMPILHLSDVGEIYEDRIVPQLTTNIDEFSGRGSGLGMKLKLQMDVHILQYRPFTIGASHPNLPKFIANQTACINVQYAEDRALPATRFPPRRIGFNPRPGHSRIFAYGNRAGRCRWPASFFFREFPRFPRPFIPVLLHTYLNHLTGSQDLAVESCPNIFALLHYWPNTCSNIAIVPDELGSLLKQCKTRTFLSLLALSLSFIIAFTFVPRLPLHRLIPRRLALVSGLEDYKWRTQPVAAARGTIMSCRYGSRESGFLRAATSHPPATTHAQPALLKQFRTQQPRPRSWRRADHYINFLCNFYDIDHPRLKGLGHSHLMQEAAAFNVATLETFLPQAGWPDVRKGKSVRLLLNIETTARSWEITPDARAVRNRPRPVVESLNIETTARSWEITPDARAVRNRPRPVVESINIETTARSWEITPDARAVRNRPRPVVESLDIETTARSWEITPDARAVRNRPRPVVESLNIETTARSWEITPDARAVRNRPRPVVESLDIETTARSWEITPDARAVRNRPRPVVESLDIETTARSWEITPDARAVRNRPRPVVESLDIETTARSWEITPDARAVRNRPRPVVESLNIETTARSLEITPDARGSEKSATSVIPALFSQLDIGHVEHSGGHVGSSKRVHDLDPSDSQTKSRKHKSYRKSSREALRKTPRPSWLMLRIELKTSKRIAKLVDIIEILRKSWNASQSSSPATSIRSRLPTNQSRMNFLKSLPFSSLPHSVISPPPHYATEPFSRVAGNDISIPVVGEANDACRAPKSSGLAGCKLADASCLNERPTGERTNRRWLEEETERKPERNRRRGLEGTNCAHLAPWYYEDEMKLLKLAKNSHGYVNTVQRPGSLDMIPLWFPTGLISVEVSQYRQKLEEFQAWHWRADSNLPIGRQQRHPLLVGEGIGRSPRKNPSTNGIVRHDSHMGKSGVTRPGIELGSPWWEADGLTARPPRPHILLNFFQWTSPCSTASLHLSTIMVKLQPQIPVAPTHGCQQYQPPRGNIADGGMQVVNENPCKDRIRVAALSPARSILFPGRPANNIAITRRVPRPLVSTRLPSSRILCRRRPSTPLTTLAAPYFTLLPRLNQMATADTSDLPAAAVFIVLLAVARKLLQMTRCVEGNDYQKILHNPSKSLTPPAG</sequence>
<feature type="compositionally biased region" description="Basic and acidic residues" evidence="1">
    <location>
        <begin position="800"/>
        <end position="818"/>
    </location>
</feature>
<evidence type="ECO:0000256" key="2">
    <source>
        <dbReference type="SAM" id="Phobius"/>
    </source>
</evidence>
<feature type="region of interest" description="Disordered" evidence="1">
    <location>
        <begin position="635"/>
        <end position="673"/>
    </location>
</feature>